<reference evidence="2" key="1">
    <citation type="journal article" date="2019" name="Sci. Rep.">
        <title>Draft genome of Tanacetum cinerariifolium, the natural source of mosquito coil.</title>
        <authorList>
            <person name="Yamashiro T."/>
            <person name="Shiraishi A."/>
            <person name="Satake H."/>
            <person name="Nakayama K."/>
        </authorList>
    </citation>
    <scope>NUCLEOTIDE SEQUENCE</scope>
</reference>
<proteinExistence type="predicted"/>
<accession>A0A699I7N7</accession>
<organism evidence="2">
    <name type="scientific">Tanacetum cinerariifolium</name>
    <name type="common">Dalmatian daisy</name>
    <name type="synonym">Chrysanthemum cinerariifolium</name>
    <dbReference type="NCBI Taxonomy" id="118510"/>
    <lineage>
        <taxon>Eukaryota</taxon>
        <taxon>Viridiplantae</taxon>
        <taxon>Streptophyta</taxon>
        <taxon>Embryophyta</taxon>
        <taxon>Tracheophyta</taxon>
        <taxon>Spermatophyta</taxon>
        <taxon>Magnoliopsida</taxon>
        <taxon>eudicotyledons</taxon>
        <taxon>Gunneridae</taxon>
        <taxon>Pentapetalae</taxon>
        <taxon>asterids</taxon>
        <taxon>campanulids</taxon>
        <taxon>Asterales</taxon>
        <taxon>Asteraceae</taxon>
        <taxon>Asteroideae</taxon>
        <taxon>Anthemideae</taxon>
        <taxon>Anthemidinae</taxon>
        <taxon>Tanacetum</taxon>
    </lineage>
</organism>
<evidence type="ECO:0000313" key="2">
    <source>
        <dbReference type="EMBL" id="GEZ30727.1"/>
    </source>
</evidence>
<evidence type="ECO:0000256" key="1">
    <source>
        <dbReference type="SAM" id="MobiDB-lite"/>
    </source>
</evidence>
<dbReference type="EMBL" id="BKCJ010263536">
    <property type="protein sequence ID" value="GEZ30727.1"/>
    <property type="molecule type" value="Genomic_DNA"/>
</dbReference>
<dbReference type="AlphaFoldDB" id="A0A699I7N7"/>
<sequence>MRIFPITLTGAAKRWVDRHPPRTVNSSDLKKPLSKGTVHHQRLPSSLKKSVTSSRKETIHYTNLRSGCQIYGGAHLDKDFPLNEEIESVKEVKYEEFGRPFPNNNRNDGRFNREGYEQPSSRERSPSVTEIINKYMEEASKRHAEQDEWLKKFYQNKEKQETDNSRMIEALAALEAILKIKKNLKKNSKV</sequence>
<feature type="region of interest" description="Disordered" evidence="1">
    <location>
        <begin position="20"/>
        <end position="44"/>
    </location>
</feature>
<comment type="caution">
    <text evidence="2">The sequence shown here is derived from an EMBL/GenBank/DDBJ whole genome shotgun (WGS) entry which is preliminary data.</text>
</comment>
<name>A0A699I7N7_TANCI</name>
<feature type="region of interest" description="Disordered" evidence="1">
    <location>
        <begin position="98"/>
        <end position="126"/>
    </location>
</feature>
<gene>
    <name evidence="2" type="ORF">Tci_502700</name>
</gene>
<feature type="compositionally biased region" description="Basic and acidic residues" evidence="1">
    <location>
        <begin position="107"/>
        <end position="125"/>
    </location>
</feature>
<protein>
    <submittedName>
        <fullName evidence="2">Uncharacterized protein</fullName>
    </submittedName>
</protein>